<dbReference type="InterPro" id="IPR000169">
    <property type="entry name" value="Pept_cys_AS"/>
</dbReference>
<dbReference type="PRINTS" id="PR00705">
    <property type="entry name" value="PAPAIN"/>
</dbReference>
<feature type="signal peptide" evidence="8">
    <location>
        <begin position="1"/>
        <end position="22"/>
    </location>
</feature>
<dbReference type="AlphaFoldDB" id="A0A8T8BDV8"/>
<evidence type="ECO:0000256" key="8">
    <source>
        <dbReference type="SAM" id="SignalP"/>
    </source>
</evidence>
<evidence type="ECO:0000313" key="11">
    <source>
        <dbReference type="EMBL" id="QDA95119.1"/>
    </source>
</evidence>
<dbReference type="Gene3D" id="3.90.70.10">
    <property type="entry name" value="Cysteine proteinases"/>
    <property type="match status" value="1"/>
</dbReference>
<evidence type="ECO:0000256" key="3">
    <source>
        <dbReference type="ARBA" id="ARBA00022729"/>
    </source>
</evidence>
<dbReference type="CDD" id="cd02248">
    <property type="entry name" value="Peptidase_C1A"/>
    <property type="match status" value="1"/>
</dbReference>
<feature type="region of interest" description="Disordered" evidence="7">
    <location>
        <begin position="341"/>
        <end position="376"/>
    </location>
</feature>
<feature type="domain" description="Cathepsin propeptide inhibitor" evidence="10">
    <location>
        <begin position="40"/>
        <end position="92"/>
    </location>
</feature>
<dbReference type="InterPro" id="IPR013201">
    <property type="entry name" value="Prot_inhib_I29"/>
</dbReference>
<accession>A0A8T8BDV8</accession>
<feature type="chain" id="PRO_5035943884" evidence="8">
    <location>
        <begin position="23"/>
        <end position="387"/>
    </location>
</feature>
<dbReference type="EMBL" id="MH220502">
    <property type="protein sequence ID" value="QDA95119.1"/>
    <property type="molecule type" value="mRNA"/>
</dbReference>
<keyword evidence="6" id="KW-1015">Disulfide bond</keyword>
<dbReference type="SUPFAM" id="SSF54001">
    <property type="entry name" value="Cysteine proteinases"/>
    <property type="match status" value="1"/>
</dbReference>
<dbReference type="InterPro" id="IPR000668">
    <property type="entry name" value="Peptidase_C1A_C"/>
</dbReference>
<dbReference type="GO" id="GO:0008234">
    <property type="term" value="F:cysteine-type peptidase activity"/>
    <property type="evidence" value="ECO:0007669"/>
    <property type="project" value="UniProtKB-KW"/>
</dbReference>
<evidence type="ECO:0000259" key="9">
    <source>
        <dbReference type="SMART" id="SM00645"/>
    </source>
</evidence>
<name>A0A8T8BDV8_AMBAR</name>
<comment type="similarity">
    <text evidence="1">Belongs to the peptidase C1 family.</text>
</comment>
<dbReference type="PROSITE" id="PS00139">
    <property type="entry name" value="THIOL_PROTEASE_CYS"/>
    <property type="match status" value="1"/>
</dbReference>
<dbReference type="Pfam" id="PF08246">
    <property type="entry name" value="Inhibitor_I29"/>
    <property type="match status" value="1"/>
</dbReference>
<evidence type="ECO:0000256" key="4">
    <source>
        <dbReference type="ARBA" id="ARBA00022801"/>
    </source>
</evidence>
<dbReference type="PROSITE" id="PS00640">
    <property type="entry name" value="THIOL_PROTEASE_ASN"/>
    <property type="match status" value="1"/>
</dbReference>
<dbReference type="GO" id="GO:0006508">
    <property type="term" value="P:proteolysis"/>
    <property type="evidence" value="ECO:0007669"/>
    <property type="project" value="UniProtKB-KW"/>
</dbReference>
<dbReference type="SMART" id="SM00848">
    <property type="entry name" value="Inhibitor_I29"/>
    <property type="match status" value="1"/>
</dbReference>
<evidence type="ECO:0000256" key="2">
    <source>
        <dbReference type="ARBA" id="ARBA00022670"/>
    </source>
</evidence>
<evidence type="ECO:0000259" key="10">
    <source>
        <dbReference type="SMART" id="SM00848"/>
    </source>
</evidence>
<evidence type="ECO:0000256" key="6">
    <source>
        <dbReference type="ARBA" id="ARBA00023157"/>
    </source>
</evidence>
<feature type="domain" description="Peptidase C1A papain C-terminal" evidence="9">
    <location>
        <begin position="131"/>
        <end position="344"/>
    </location>
</feature>
<evidence type="ECO:0000256" key="1">
    <source>
        <dbReference type="ARBA" id="ARBA00008455"/>
    </source>
</evidence>
<reference evidence="11" key="1">
    <citation type="submission" date="2018-04" db="EMBL/GenBank/DDBJ databases">
        <authorList>
            <person name="Zhou J."/>
            <person name="Yin J."/>
            <person name="Lin S."/>
            <person name="Li X."/>
            <person name="Ma Y."/>
            <person name="Gao D."/>
            <person name="Ma W."/>
            <person name="Lu Q."/>
        </authorList>
    </citation>
    <scope>NUCLEOTIDE SEQUENCE</scope>
    <source>
        <tissue evidence="11">Pollen</tissue>
    </source>
</reference>
<protein>
    <submittedName>
        <fullName evidence="11">Pollen allergen Amb a 11</fullName>
    </submittedName>
</protein>
<keyword evidence="5" id="KW-0788">Thiol protease</keyword>
<dbReference type="PANTHER" id="PTHR12411">
    <property type="entry name" value="CYSTEINE PROTEASE FAMILY C1-RELATED"/>
    <property type="match status" value="1"/>
</dbReference>
<dbReference type="FunFam" id="3.90.70.10:FF:000067">
    <property type="entry name" value="Senescence-specific cysteine protease"/>
    <property type="match status" value="1"/>
</dbReference>
<organism evidence="11">
    <name type="scientific">Ambrosia artemisiifolia</name>
    <name type="common">Common ragweed</name>
    <dbReference type="NCBI Taxonomy" id="4212"/>
    <lineage>
        <taxon>Eukaryota</taxon>
        <taxon>Viridiplantae</taxon>
        <taxon>Streptophyta</taxon>
        <taxon>Embryophyta</taxon>
        <taxon>Tracheophyta</taxon>
        <taxon>Spermatophyta</taxon>
        <taxon>Magnoliopsida</taxon>
        <taxon>eudicotyledons</taxon>
        <taxon>Gunneridae</taxon>
        <taxon>Pentapetalae</taxon>
        <taxon>asterids</taxon>
        <taxon>campanulids</taxon>
        <taxon>Asterales</taxon>
        <taxon>Asteraceae</taxon>
        <taxon>Asteroideae</taxon>
        <taxon>Heliantheae alliance</taxon>
        <taxon>Heliantheae</taxon>
        <taxon>Ambrosia</taxon>
    </lineage>
</organism>
<dbReference type="InterPro" id="IPR039417">
    <property type="entry name" value="Peptidase_C1A_papain-like"/>
</dbReference>
<feature type="compositionally biased region" description="Basic and acidic residues" evidence="7">
    <location>
        <begin position="350"/>
        <end position="371"/>
    </location>
</feature>
<evidence type="ECO:0000256" key="5">
    <source>
        <dbReference type="ARBA" id="ARBA00022807"/>
    </source>
</evidence>
<dbReference type="InterPro" id="IPR038765">
    <property type="entry name" value="Papain-like_cys_pep_sf"/>
</dbReference>
<sequence>MEINKFVSFSFSLVLILGLAESFHYHERELESDEGFLGMYDRWREQHNIEMRSPERFNVFKYNVKRIHESNKMDKPYKLKVNEFADMTNLEFVNTYANSKISHFQALRGGAPGSLDTDPNKDFIYANATKIPDKLDWREKNAVTDVKGQGGCGSCWAFAAVVALEGINAIRTGKLVKFSEQQLVDCDMTNAGCDGGLMEPAFTYVIKHGGIAPEANYPYVGKRETCDKAKIKDVLKIDGRQNVPGLDEELLRKAVAHQPVATGIQLSGHGLQFYSEGVYTGDCGTEPNHGVGIVGYGENDKGIKFWTVKNSWGPTWGEKGYIHLQRGARKEGLCGIAMHSSFPIMNDPNPPKDDPIKAPKDDPDLPKDPKFKTTQRLQGIRTKLLEL</sequence>
<evidence type="ECO:0000256" key="7">
    <source>
        <dbReference type="SAM" id="MobiDB-lite"/>
    </source>
</evidence>
<keyword evidence="2" id="KW-0645">Protease</keyword>
<dbReference type="InterPro" id="IPR025661">
    <property type="entry name" value="Pept_asp_AS"/>
</dbReference>
<proteinExistence type="evidence at transcript level"/>
<dbReference type="SMART" id="SM00645">
    <property type="entry name" value="Pept_C1"/>
    <property type="match status" value="1"/>
</dbReference>
<keyword evidence="4" id="KW-0378">Hydrolase</keyword>
<dbReference type="Pfam" id="PF00112">
    <property type="entry name" value="Peptidase_C1"/>
    <property type="match status" value="1"/>
</dbReference>
<dbReference type="InterPro" id="IPR013128">
    <property type="entry name" value="Peptidase_C1A"/>
</dbReference>
<keyword evidence="3 8" id="KW-0732">Signal</keyword>